<dbReference type="GO" id="GO:0046872">
    <property type="term" value="F:metal ion binding"/>
    <property type="evidence" value="ECO:0007669"/>
    <property type="project" value="UniProtKB-KW"/>
</dbReference>
<sequence length="479" mass="50689">MPHVITQSCCGDASCVYACPVNCIHPTPDEPDFGTAEMLYVDPAECVDCGACVSACPVDAIKHDSKLAAHETVFVALNADFYATPRPRPILAPIVPPLAVRDGGELRVAIVGSGPAAMYAADELLTIPGARVWIYERLSRPYGLARFGVAPDHRRTRGVADHFDRIRADPRVELVLDTEVGTQIGHDELRAEHHAVIYAVGAAADRRLEIPGIQLPGVASATEFVAWYNGHPDFAERTFDLSHPRAVIIGNGNVALDVARILTMDPALLAGTDIAPHALEALRHSEIEEVVVVGRRGPAQSAFTVPELAGLCATPGVAVVADHDLPDTDPRAALLGGGAARAGDRRIVLDYRLSPTAVLGEDAVRGVRFVRNEVIDTADGSTRVHATGEQRTIDAGLVLTSIGYRGQPVPGLPFDDATATVPHDGGRVPGPAGVYVTGWIKRGPTGFIGTNKSCAQETVRSLVADYNAGLLQVSGLSVR</sequence>
<dbReference type="EMBL" id="MLQM01000083">
    <property type="protein sequence ID" value="OHV03065.1"/>
    <property type="molecule type" value="Genomic_DNA"/>
</dbReference>
<keyword evidence="13" id="KW-1185">Reference proteome</keyword>
<dbReference type="RefSeq" id="WP_071027403.1">
    <property type="nucleotide sequence ID" value="NZ_MLQM01000083.1"/>
</dbReference>
<dbReference type="Gene3D" id="3.50.50.60">
    <property type="entry name" value="FAD/NAD(P)-binding domain"/>
    <property type="match status" value="1"/>
</dbReference>
<protein>
    <recommendedName>
        <fullName evidence="2">ferredoxin--NADP(+) reductase</fullName>
        <ecNumber evidence="2">1.18.1.2</ecNumber>
    </recommendedName>
</protein>
<evidence type="ECO:0000256" key="2">
    <source>
        <dbReference type="ARBA" id="ARBA00013223"/>
    </source>
</evidence>
<keyword evidence="7" id="KW-0560">Oxidoreductase</keyword>
<evidence type="ECO:0000256" key="10">
    <source>
        <dbReference type="ARBA" id="ARBA00047776"/>
    </source>
</evidence>
<evidence type="ECO:0000313" key="13">
    <source>
        <dbReference type="Proteomes" id="UP000179734"/>
    </source>
</evidence>
<dbReference type="Proteomes" id="UP000179734">
    <property type="component" value="Unassembled WGS sequence"/>
</dbReference>
<keyword evidence="5" id="KW-0274">FAD</keyword>
<dbReference type="InterPro" id="IPR036188">
    <property type="entry name" value="FAD/NAD-bd_sf"/>
</dbReference>
<dbReference type="GO" id="GO:0004324">
    <property type="term" value="F:ferredoxin-NADP+ reductase activity"/>
    <property type="evidence" value="ECO:0007669"/>
    <property type="project" value="UniProtKB-EC"/>
</dbReference>
<dbReference type="InterPro" id="IPR023753">
    <property type="entry name" value="FAD/NAD-binding_dom"/>
</dbReference>
<evidence type="ECO:0000313" key="12">
    <source>
        <dbReference type="EMBL" id="OHV03065.1"/>
    </source>
</evidence>
<keyword evidence="6" id="KW-0521">NADP</keyword>
<dbReference type="PROSITE" id="PS51379">
    <property type="entry name" value="4FE4S_FER_2"/>
    <property type="match status" value="2"/>
</dbReference>
<keyword evidence="3" id="KW-0285">Flavoprotein</keyword>
<feature type="domain" description="4Fe-4S ferredoxin-type" evidence="11">
    <location>
        <begin position="37"/>
        <end position="66"/>
    </location>
</feature>
<keyword evidence="8" id="KW-0408">Iron</keyword>
<name>A0A1S1NG17_9MYCO</name>
<evidence type="ECO:0000256" key="4">
    <source>
        <dbReference type="ARBA" id="ARBA00022723"/>
    </source>
</evidence>
<accession>A0A1S1NG17</accession>
<dbReference type="Pfam" id="PF00037">
    <property type="entry name" value="Fer4"/>
    <property type="match status" value="1"/>
</dbReference>
<dbReference type="InterPro" id="IPR017900">
    <property type="entry name" value="4Fe4S_Fe_S_CS"/>
</dbReference>
<evidence type="ECO:0000256" key="9">
    <source>
        <dbReference type="ARBA" id="ARBA00023014"/>
    </source>
</evidence>
<feature type="domain" description="4Fe-4S ferredoxin-type" evidence="11">
    <location>
        <begin position="1"/>
        <end position="29"/>
    </location>
</feature>
<dbReference type="AlphaFoldDB" id="A0A1S1NG17"/>
<evidence type="ECO:0000256" key="6">
    <source>
        <dbReference type="ARBA" id="ARBA00022857"/>
    </source>
</evidence>
<dbReference type="Gene3D" id="3.30.70.20">
    <property type="match status" value="1"/>
</dbReference>
<dbReference type="EC" id="1.18.1.2" evidence="2"/>
<dbReference type="PANTHER" id="PTHR48467:SF1">
    <property type="entry name" value="GLUTAMATE SYNTHASE 1 [NADH], CHLOROPLASTIC-LIKE"/>
    <property type="match status" value="1"/>
</dbReference>
<evidence type="ECO:0000256" key="8">
    <source>
        <dbReference type="ARBA" id="ARBA00023004"/>
    </source>
</evidence>
<dbReference type="SUPFAM" id="SSF54862">
    <property type="entry name" value="4Fe-4S ferredoxins"/>
    <property type="match status" value="1"/>
</dbReference>
<evidence type="ECO:0000256" key="3">
    <source>
        <dbReference type="ARBA" id="ARBA00022630"/>
    </source>
</evidence>
<evidence type="ECO:0000256" key="7">
    <source>
        <dbReference type="ARBA" id="ARBA00023002"/>
    </source>
</evidence>
<dbReference type="SUPFAM" id="SSF51971">
    <property type="entry name" value="Nucleotide-binding domain"/>
    <property type="match status" value="2"/>
</dbReference>
<dbReference type="GO" id="GO:0051536">
    <property type="term" value="F:iron-sulfur cluster binding"/>
    <property type="evidence" value="ECO:0007669"/>
    <property type="project" value="UniProtKB-KW"/>
</dbReference>
<reference evidence="12 13" key="1">
    <citation type="submission" date="2016-10" db="EMBL/GenBank/DDBJ databases">
        <title>Genome sequence of Mycobacterium talmonii.</title>
        <authorList>
            <person name="Greninger A.L."/>
            <person name="Elliott B."/>
            <person name="Vasireddy S."/>
            <person name="Vasireddy R."/>
        </authorList>
    </citation>
    <scope>NUCLEOTIDE SEQUENCE [LARGE SCALE GENOMIC DNA]</scope>
    <source>
        <strain evidence="13">NE-TNMC-100812</strain>
    </source>
</reference>
<dbReference type="InterPro" id="IPR017896">
    <property type="entry name" value="4Fe4S_Fe-S-bd"/>
</dbReference>
<gene>
    <name evidence="12" type="ORF">BKN37_15475</name>
</gene>
<keyword evidence="4" id="KW-0479">Metal-binding</keyword>
<dbReference type="Gene3D" id="3.40.50.720">
    <property type="entry name" value="NAD(P)-binding Rossmann-like Domain"/>
    <property type="match status" value="1"/>
</dbReference>
<dbReference type="PANTHER" id="PTHR48467">
    <property type="entry name" value="GLUTAMATE SYNTHASE 1 [NADH], CHLOROPLASTIC-LIKE"/>
    <property type="match status" value="1"/>
</dbReference>
<comment type="caution">
    <text evidence="12">The sequence shown here is derived from an EMBL/GenBank/DDBJ whole genome shotgun (WGS) entry which is preliminary data.</text>
</comment>
<dbReference type="InterPro" id="IPR055275">
    <property type="entry name" value="Ferredox_Rdtase"/>
</dbReference>
<evidence type="ECO:0000259" key="11">
    <source>
        <dbReference type="PROSITE" id="PS51379"/>
    </source>
</evidence>
<comment type="cofactor">
    <cofactor evidence="1">
        <name>FAD</name>
        <dbReference type="ChEBI" id="CHEBI:57692"/>
    </cofactor>
</comment>
<organism evidence="12 13">
    <name type="scientific">Mycobacterium talmoniae</name>
    <dbReference type="NCBI Taxonomy" id="1858794"/>
    <lineage>
        <taxon>Bacteria</taxon>
        <taxon>Bacillati</taxon>
        <taxon>Actinomycetota</taxon>
        <taxon>Actinomycetes</taxon>
        <taxon>Mycobacteriales</taxon>
        <taxon>Mycobacteriaceae</taxon>
        <taxon>Mycobacterium</taxon>
    </lineage>
</organism>
<dbReference type="PRINTS" id="PR00419">
    <property type="entry name" value="ADXRDTASE"/>
</dbReference>
<keyword evidence="9" id="KW-0411">Iron-sulfur</keyword>
<comment type="catalytic activity">
    <reaction evidence="10">
        <text>2 reduced [2Fe-2S]-[ferredoxin] + NADP(+) + H(+) = 2 oxidized [2Fe-2S]-[ferredoxin] + NADPH</text>
        <dbReference type="Rhea" id="RHEA:20125"/>
        <dbReference type="Rhea" id="RHEA-COMP:10000"/>
        <dbReference type="Rhea" id="RHEA-COMP:10001"/>
        <dbReference type="ChEBI" id="CHEBI:15378"/>
        <dbReference type="ChEBI" id="CHEBI:33737"/>
        <dbReference type="ChEBI" id="CHEBI:33738"/>
        <dbReference type="ChEBI" id="CHEBI:57783"/>
        <dbReference type="ChEBI" id="CHEBI:58349"/>
        <dbReference type="EC" id="1.18.1.2"/>
    </reaction>
</comment>
<evidence type="ECO:0000256" key="1">
    <source>
        <dbReference type="ARBA" id="ARBA00001974"/>
    </source>
</evidence>
<dbReference type="PROSITE" id="PS00198">
    <property type="entry name" value="4FE4S_FER_1"/>
    <property type="match status" value="1"/>
</dbReference>
<evidence type="ECO:0000256" key="5">
    <source>
        <dbReference type="ARBA" id="ARBA00022827"/>
    </source>
</evidence>
<dbReference type="Pfam" id="PF07992">
    <property type="entry name" value="Pyr_redox_2"/>
    <property type="match status" value="1"/>
</dbReference>
<proteinExistence type="predicted"/>